<evidence type="ECO:0000256" key="3">
    <source>
        <dbReference type="ARBA" id="ARBA00022722"/>
    </source>
</evidence>
<proteinExistence type="inferred from homology"/>
<evidence type="ECO:0000313" key="7">
    <source>
        <dbReference type="EMBL" id="RZS92861.1"/>
    </source>
</evidence>
<dbReference type="OrthoDB" id="1771251at2"/>
<evidence type="ECO:0000256" key="4">
    <source>
        <dbReference type="ARBA" id="ARBA00022801"/>
    </source>
</evidence>
<reference evidence="7 8" key="1">
    <citation type="submission" date="2019-02" db="EMBL/GenBank/DDBJ databases">
        <title>Genomic Encyclopedia of Type Strains, Phase IV (KMG-IV): sequencing the most valuable type-strain genomes for metagenomic binning, comparative biology and taxonomic classification.</title>
        <authorList>
            <person name="Goeker M."/>
        </authorList>
    </citation>
    <scope>NUCLEOTIDE SEQUENCE [LARGE SCALE GENOMIC DNA]</scope>
    <source>
        <strain evidence="7 8">DSM 29486</strain>
    </source>
</reference>
<sequence>MKIEENFEKVEEIIRRMESGEQSLEDAFADYEAGLRLLKDSNDQIARVEQKIQILVEE</sequence>
<keyword evidence="5" id="KW-0269">Exonuclease</keyword>
<dbReference type="GO" id="GO:0009318">
    <property type="term" value="C:exodeoxyribonuclease VII complex"/>
    <property type="evidence" value="ECO:0007669"/>
    <property type="project" value="UniProtKB-UniRule"/>
</dbReference>
<dbReference type="GO" id="GO:0006308">
    <property type="term" value="P:DNA catabolic process"/>
    <property type="evidence" value="ECO:0007669"/>
    <property type="project" value="UniProtKB-UniRule"/>
</dbReference>
<keyword evidence="2" id="KW-0963">Cytoplasm</keyword>
<comment type="caution">
    <text evidence="7">The sequence shown here is derived from an EMBL/GenBank/DDBJ whole genome shotgun (WGS) entry which is preliminary data.</text>
</comment>
<evidence type="ECO:0000256" key="6">
    <source>
        <dbReference type="NCBIfam" id="TIGR01280"/>
    </source>
</evidence>
<evidence type="ECO:0000313" key="8">
    <source>
        <dbReference type="Proteomes" id="UP000292927"/>
    </source>
</evidence>
<dbReference type="Proteomes" id="UP000292927">
    <property type="component" value="Unassembled WGS sequence"/>
</dbReference>
<dbReference type="NCBIfam" id="TIGR01280">
    <property type="entry name" value="xseB"/>
    <property type="match status" value="1"/>
</dbReference>
<dbReference type="InterPro" id="IPR003761">
    <property type="entry name" value="Exonuc_VII_S"/>
</dbReference>
<accession>A0A4Q7NZF3</accession>
<dbReference type="Gene3D" id="1.10.287.1040">
    <property type="entry name" value="Exonuclease VII, small subunit"/>
    <property type="match status" value="1"/>
</dbReference>
<evidence type="ECO:0000256" key="1">
    <source>
        <dbReference type="ARBA" id="ARBA00009998"/>
    </source>
</evidence>
<evidence type="ECO:0000256" key="5">
    <source>
        <dbReference type="ARBA" id="ARBA00022839"/>
    </source>
</evidence>
<dbReference type="EC" id="3.1.11.6" evidence="6"/>
<keyword evidence="8" id="KW-1185">Reference proteome</keyword>
<dbReference type="GO" id="GO:0005829">
    <property type="term" value="C:cytosol"/>
    <property type="evidence" value="ECO:0007669"/>
    <property type="project" value="TreeGrafter"/>
</dbReference>
<comment type="similarity">
    <text evidence="1">Belongs to the XseB family.</text>
</comment>
<keyword evidence="3" id="KW-0540">Nuclease</keyword>
<dbReference type="GO" id="GO:0008855">
    <property type="term" value="F:exodeoxyribonuclease VII activity"/>
    <property type="evidence" value="ECO:0007669"/>
    <property type="project" value="UniProtKB-UniRule"/>
</dbReference>
<dbReference type="PANTHER" id="PTHR34137">
    <property type="entry name" value="EXODEOXYRIBONUCLEASE 7 SMALL SUBUNIT"/>
    <property type="match status" value="1"/>
</dbReference>
<protein>
    <recommendedName>
        <fullName evidence="6">Exodeoxyribonuclease VII small subunit</fullName>
        <ecNumber evidence="6">3.1.11.6</ecNumber>
    </recommendedName>
</protein>
<dbReference type="Pfam" id="PF02609">
    <property type="entry name" value="Exonuc_VII_S"/>
    <property type="match status" value="1"/>
</dbReference>
<dbReference type="AlphaFoldDB" id="A0A4Q7NZF3"/>
<evidence type="ECO:0000256" key="2">
    <source>
        <dbReference type="ARBA" id="ARBA00022490"/>
    </source>
</evidence>
<dbReference type="EMBL" id="SGXF01000006">
    <property type="protein sequence ID" value="RZS92861.1"/>
    <property type="molecule type" value="Genomic_DNA"/>
</dbReference>
<gene>
    <name evidence="7" type="ORF">EV209_2604</name>
</gene>
<dbReference type="SUPFAM" id="SSF116842">
    <property type="entry name" value="XseB-like"/>
    <property type="match status" value="1"/>
</dbReference>
<dbReference type="RefSeq" id="WP_130435868.1">
    <property type="nucleotide sequence ID" value="NZ_SGXF01000006.1"/>
</dbReference>
<dbReference type="PANTHER" id="PTHR34137:SF1">
    <property type="entry name" value="EXODEOXYRIBONUCLEASE 7 SMALL SUBUNIT"/>
    <property type="match status" value="1"/>
</dbReference>
<dbReference type="InterPro" id="IPR037004">
    <property type="entry name" value="Exonuc_VII_ssu_sf"/>
</dbReference>
<keyword evidence="4" id="KW-0378">Hydrolase</keyword>
<name>A0A4Q7NZF3_9FIRM</name>
<organism evidence="7 8">
    <name type="scientific">Cuneatibacter caecimuris</name>
    <dbReference type="NCBI Taxonomy" id="1796618"/>
    <lineage>
        <taxon>Bacteria</taxon>
        <taxon>Bacillati</taxon>
        <taxon>Bacillota</taxon>
        <taxon>Clostridia</taxon>
        <taxon>Lachnospirales</taxon>
        <taxon>Lachnospiraceae</taxon>
        <taxon>Cuneatibacter</taxon>
    </lineage>
</organism>